<dbReference type="InterPro" id="IPR003770">
    <property type="entry name" value="MLTG-like"/>
</dbReference>
<name>A0A023D9L7_9BACL</name>
<dbReference type="RefSeq" id="WP_174407464.1">
    <property type="nucleotide sequence ID" value="NZ_BAWO01000001.1"/>
</dbReference>
<dbReference type="Pfam" id="PF02618">
    <property type="entry name" value="YceG"/>
    <property type="match status" value="1"/>
</dbReference>
<protein>
    <recommendedName>
        <fullName evidence="3">Aminodeoxychorismate lyase</fullName>
    </recommendedName>
</protein>
<dbReference type="Gene3D" id="3.30.1490.480">
    <property type="entry name" value="Endolytic murein transglycosylase"/>
    <property type="match status" value="1"/>
</dbReference>
<accession>A0A023D9L7</accession>
<evidence type="ECO:0000313" key="1">
    <source>
        <dbReference type="EMBL" id="GAJ38073.1"/>
    </source>
</evidence>
<keyword evidence="2" id="KW-1185">Reference proteome</keyword>
<dbReference type="GeneID" id="301193946"/>
<dbReference type="Proteomes" id="UP000023561">
    <property type="component" value="Unassembled WGS sequence"/>
</dbReference>
<dbReference type="AlphaFoldDB" id="A0A023D9L7"/>
<dbReference type="EMBL" id="BAWO01000001">
    <property type="protein sequence ID" value="GAJ38073.1"/>
    <property type="molecule type" value="Genomic_DNA"/>
</dbReference>
<sequence length="155" mass="17090">MMTKQTIRSIALGMLFATSVIGAAYYMESDTLTTTKLHESLKKEGLIAISESEYKKLKEAAKQDRTPSVSSNPPSSKTVYVYLLTIQKGEAPNDFAQKLEDAHIVPDADAFVTYLETHRLTRDVRAGTYKVHSGMSYGEIGNLITNKSDKNGVIP</sequence>
<gene>
    <name evidence="1" type="ORF">GCA01S_001_00180</name>
</gene>
<proteinExistence type="predicted"/>
<reference evidence="1 2" key="1">
    <citation type="submission" date="2014-04" db="EMBL/GenBank/DDBJ databases">
        <title>Whole genome shotgun sequence of Geobacillus caldoxylosilyticus NBRC 107762.</title>
        <authorList>
            <person name="Hosoyama A."/>
            <person name="Hosoyama Y."/>
            <person name="Katano-Makiyama Y."/>
            <person name="Tsuchikane K."/>
            <person name="Ohji S."/>
            <person name="Ichikawa N."/>
            <person name="Yamazoe A."/>
            <person name="Fujita N."/>
        </authorList>
    </citation>
    <scope>NUCLEOTIDE SEQUENCE [LARGE SCALE GENOMIC DNA]</scope>
    <source>
        <strain evidence="1 2">NBRC 107762</strain>
    </source>
</reference>
<comment type="caution">
    <text evidence="1">The sequence shown here is derived from an EMBL/GenBank/DDBJ whole genome shotgun (WGS) entry which is preliminary data.</text>
</comment>
<organism evidence="1 2">
    <name type="scientific">Parageobacillus caldoxylosilyticus NBRC 107762</name>
    <dbReference type="NCBI Taxonomy" id="1220594"/>
    <lineage>
        <taxon>Bacteria</taxon>
        <taxon>Bacillati</taxon>
        <taxon>Bacillota</taxon>
        <taxon>Bacilli</taxon>
        <taxon>Bacillales</taxon>
        <taxon>Anoxybacillaceae</taxon>
        <taxon>Saccharococcus</taxon>
    </lineage>
</organism>
<evidence type="ECO:0008006" key="3">
    <source>
        <dbReference type="Google" id="ProtNLM"/>
    </source>
</evidence>
<evidence type="ECO:0000313" key="2">
    <source>
        <dbReference type="Proteomes" id="UP000023561"/>
    </source>
</evidence>